<dbReference type="SMART" id="SM01130">
    <property type="entry name" value="DHDPS"/>
    <property type="match status" value="1"/>
</dbReference>
<dbReference type="GO" id="GO:0005829">
    <property type="term" value="C:cytosol"/>
    <property type="evidence" value="ECO:0007669"/>
    <property type="project" value="TreeGrafter"/>
</dbReference>
<dbReference type="PRINTS" id="PR00146">
    <property type="entry name" value="DHPICSNTHASE"/>
</dbReference>
<dbReference type="PANTHER" id="PTHR42849">
    <property type="entry name" value="N-ACETYLNEURAMINATE LYASE"/>
    <property type="match status" value="1"/>
</dbReference>
<evidence type="ECO:0000256" key="3">
    <source>
        <dbReference type="PIRNR" id="PIRNR001365"/>
    </source>
</evidence>
<dbReference type="InterPro" id="IPR020624">
    <property type="entry name" value="Schiff_base-form_aldolases_CS"/>
</dbReference>
<organism evidence="6 7">
    <name type="scientific">Paenibacillus thalictri</name>
    <dbReference type="NCBI Taxonomy" id="2527873"/>
    <lineage>
        <taxon>Bacteria</taxon>
        <taxon>Bacillati</taxon>
        <taxon>Bacillota</taxon>
        <taxon>Bacilli</taxon>
        <taxon>Bacillales</taxon>
        <taxon>Paenibacillaceae</taxon>
        <taxon>Paenibacillus</taxon>
    </lineage>
</organism>
<keyword evidence="1 3" id="KW-0456">Lyase</keyword>
<reference evidence="6 7" key="1">
    <citation type="submission" date="2019-02" db="EMBL/GenBank/DDBJ databases">
        <title>Paenibacillus sp. nov., isolated from surface-sterilized tissue of Thalictrum simplex L.</title>
        <authorList>
            <person name="Tuo L."/>
        </authorList>
    </citation>
    <scope>NUCLEOTIDE SEQUENCE [LARGE SCALE GENOMIC DNA]</scope>
    <source>
        <strain evidence="6 7">N2SHLJ1</strain>
    </source>
</reference>
<dbReference type="GO" id="GO:0019262">
    <property type="term" value="P:N-acetylneuraminate catabolic process"/>
    <property type="evidence" value="ECO:0007669"/>
    <property type="project" value="TreeGrafter"/>
</dbReference>
<dbReference type="InterPro" id="IPR002220">
    <property type="entry name" value="DapA-like"/>
</dbReference>
<comment type="similarity">
    <text evidence="3">Belongs to the DapA family.</text>
</comment>
<dbReference type="SUPFAM" id="SSF51569">
    <property type="entry name" value="Aldolase"/>
    <property type="match status" value="1"/>
</dbReference>
<dbReference type="Pfam" id="PF00701">
    <property type="entry name" value="DHDPS"/>
    <property type="match status" value="1"/>
</dbReference>
<name>A0A4Q9DKE3_9BACL</name>
<evidence type="ECO:0000313" key="7">
    <source>
        <dbReference type="Proteomes" id="UP000293142"/>
    </source>
</evidence>
<dbReference type="PROSITE" id="PS00665">
    <property type="entry name" value="DHDPS_1"/>
    <property type="match status" value="1"/>
</dbReference>
<dbReference type="GO" id="GO:0008747">
    <property type="term" value="F:N-acetylneuraminate lyase activity"/>
    <property type="evidence" value="ECO:0007669"/>
    <property type="project" value="TreeGrafter"/>
</dbReference>
<gene>
    <name evidence="6" type="ORF">EYB31_22765</name>
</gene>
<evidence type="ECO:0000256" key="5">
    <source>
        <dbReference type="PIRSR" id="PIRSR001365-2"/>
    </source>
</evidence>
<feature type="active site" description="Proton donor/acceptor" evidence="4">
    <location>
        <position position="140"/>
    </location>
</feature>
<evidence type="ECO:0000313" key="6">
    <source>
        <dbReference type="EMBL" id="TBL75243.1"/>
    </source>
</evidence>
<dbReference type="Gene3D" id="3.20.20.70">
    <property type="entry name" value="Aldolase class I"/>
    <property type="match status" value="1"/>
</dbReference>
<keyword evidence="7" id="KW-1185">Reference proteome</keyword>
<keyword evidence="2" id="KW-0704">Schiff base</keyword>
<comment type="caution">
    <text evidence="6">The sequence shown here is derived from an EMBL/GenBank/DDBJ whole genome shotgun (WGS) entry which is preliminary data.</text>
</comment>
<sequence length="305" mass="33522">MYNTDLTKFTGVHVAMNSCYDPAGRINPDAVCQLTEYLIQRGVQGVYVGGSTGEGLLQTVAERKLVLEHVAAQSGGRFTIIAHIGAMNTEDSMELARHAESLGVDAISSVPPFYYGYSESAVKHYWTSIMDSCSLPFIIYHIPGATGFQLTTPFLKTMLEHPRLAGAKVTSFSSYELQQIKATGGENFVVFNGPDQQYLAGRSMGADGGIGSTYGMMPELFLKIEACYVRGNMAEAQRWQAKVNEIITDVRALGLFGSIKEMIKLRGVDCGEPRRPLEPVKSGQYAELQRVYEKMMGFIEEAQPE</sequence>
<dbReference type="RefSeq" id="WP_131015732.1">
    <property type="nucleotide sequence ID" value="NZ_SIRE01000017.1"/>
</dbReference>
<dbReference type="AlphaFoldDB" id="A0A4Q9DKE3"/>
<dbReference type="InterPro" id="IPR013785">
    <property type="entry name" value="Aldolase_TIM"/>
</dbReference>
<evidence type="ECO:0000256" key="4">
    <source>
        <dbReference type="PIRSR" id="PIRSR001365-1"/>
    </source>
</evidence>
<dbReference type="EMBL" id="SIRE01000017">
    <property type="protein sequence ID" value="TBL75243.1"/>
    <property type="molecule type" value="Genomic_DNA"/>
</dbReference>
<evidence type="ECO:0000256" key="1">
    <source>
        <dbReference type="ARBA" id="ARBA00023239"/>
    </source>
</evidence>
<feature type="binding site" evidence="5">
    <location>
        <position position="52"/>
    </location>
    <ligand>
        <name>pyruvate</name>
        <dbReference type="ChEBI" id="CHEBI:15361"/>
    </ligand>
</feature>
<dbReference type="Proteomes" id="UP000293142">
    <property type="component" value="Unassembled WGS sequence"/>
</dbReference>
<dbReference type="OrthoDB" id="9782828at2"/>
<dbReference type="PIRSF" id="PIRSF001365">
    <property type="entry name" value="DHDPS"/>
    <property type="match status" value="1"/>
</dbReference>
<accession>A0A4Q9DKE3</accession>
<feature type="active site" description="Schiff-base intermediate with substrate" evidence="4">
    <location>
        <position position="168"/>
    </location>
</feature>
<feature type="binding site" evidence="5">
    <location>
        <position position="210"/>
    </location>
    <ligand>
        <name>pyruvate</name>
        <dbReference type="ChEBI" id="CHEBI:15361"/>
    </ligand>
</feature>
<proteinExistence type="inferred from homology"/>
<dbReference type="PANTHER" id="PTHR42849:SF1">
    <property type="entry name" value="N-ACETYLNEURAMINATE LYASE"/>
    <property type="match status" value="1"/>
</dbReference>
<protein>
    <submittedName>
        <fullName evidence="6">N-acetylneuraminate lyase</fullName>
    </submittedName>
</protein>
<evidence type="ECO:0000256" key="2">
    <source>
        <dbReference type="ARBA" id="ARBA00023270"/>
    </source>
</evidence>